<reference evidence="3 4" key="2">
    <citation type="journal article" date="2007" name="Genome Biol.">
        <title>Assembly of the Candida albicans genome into sixteen supercontigs aligned on the eight chromosomes.</title>
        <authorList>
            <person name="van het Hoog M."/>
            <person name="Rast T.J."/>
            <person name="Martchenko M."/>
            <person name="Grindle S."/>
            <person name="Dignard D."/>
            <person name="Hogues H."/>
            <person name="Cuomo C."/>
            <person name="Berriman M."/>
            <person name="Scherer S."/>
            <person name="Magee B.B."/>
            <person name="Whiteway M."/>
            <person name="Chibana H."/>
            <person name="Nantel A."/>
            <person name="Magee P.T."/>
        </authorList>
    </citation>
    <scope>GENOME REANNOTATION</scope>
    <source>
        <strain evidence="4">SC5314 / ATCC MYA-2876</strain>
    </source>
</reference>
<evidence type="ECO:0000313" key="3">
    <source>
        <dbReference type="EMBL" id="AOW26800.1"/>
    </source>
</evidence>
<dbReference type="EMBL" id="CP017623">
    <property type="protein sequence ID" value="AOW26800.1"/>
    <property type="molecule type" value="Genomic_DNA"/>
</dbReference>
<proteinExistence type="predicted"/>
<gene>
    <name evidence="3" type="ordered locus">CAALFM_C111760CA</name>
    <name evidence="2" type="ordered locus">orf19.8733</name>
</gene>
<dbReference type="OrthoDB" id="2399148at2759"/>
<evidence type="ECO:0000313" key="2">
    <source>
        <dbReference type="CGD" id="CAL0000190607"/>
    </source>
</evidence>
<accession>A0A1D8PF88</accession>
<dbReference type="Pfam" id="PF09769">
    <property type="entry name" value="ApoO"/>
    <property type="match status" value="1"/>
</dbReference>
<dbReference type="PANTHER" id="PTHR28268:SF1">
    <property type="entry name" value="MICOS SUBUNIT MIC26"/>
    <property type="match status" value="1"/>
</dbReference>
<dbReference type="InterPro" id="IPR019166">
    <property type="entry name" value="MIC26/MIC27"/>
</dbReference>
<dbReference type="eggNOG" id="ENOG502S99Y">
    <property type="taxonomic scope" value="Eukaryota"/>
</dbReference>
<reference evidence="3 4" key="1">
    <citation type="journal article" date="2004" name="Proc. Natl. Acad. Sci. U.S.A.">
        <title>The diploid genome sequence of Candida albicans.</title>
        <authorList>
            <person name="Jones T."/>
            <person name="Federspiel N.A."/>
            <person name="Chibana H."/>
            <person name="Dungan J."/>
            <person name="Kalman S."/>
            <person name="Magee B.B."/>
            <person name="Newport G."/>
            <person name="Thorstenson Y.R."/>
            <person name="Agabian N."/>
            <person name="Magee P.T."/>
            <person name="Davis R.W."/>
            <person name="Scherer S."/>
        </authorList>
    </citation>
    <scope>NUCLEOTIDE SEQUENCE [LARGE SCALE GENOMIC DNA]</scope>
    <source>
        <strain evidence="4">SC5314 / ATCC MYA-2876</strain>
    </source>
</reference>
<dbReference type="RefSeq" id="XP_713009.2">
    <property type="nucleotide sequence ID" value="XM_707916.2"/>
</dbReference>
<dbReference type="InterPro" id="IPR033181">
    <property type="entry name" value="Mic26_fungi"/>
</dbReference>
<organism evidence="3 4">
    <name type="scientific">Candida albicans (strain SC5314 / ATCC MYA-2876)</name>
    <name type="common">Yeast</name>
    <dbReference type="NCBI Taxonomy" id="237561"/>
    <lineage>
        <taxon>Eukaryota</taxon>
        <taxon>Fungi</taxon>
        <taxon>Dikarya</taxon>
        <taxon>Ascomycota</taxon>
        <taxon>Saccharomycotina</taxon>
        <taxon>Pichiomycetes</taxon>
        <taxon>Debaryomycetaceae</taxon>
        <taxon>Candida/Lodderomyces clade</taxon>
        <taxon>Candida</taxon>
    </lineage>
</organism>
<evidence type="ECO:0000313" key="4">
    <source>
        <dbReference type="Proteomes" id="UP000000559"/>
    </source>
</evidence>
<dbReference type="GO" id="GO:0044284">
    <property type="term" value="C:mitochondrial crista junction"/>
    <property type="evidence" value="ECO:0000318"/>
    <property type="project" value="GO_Central"/>
</dbReference>
<comment type="subcellular location">
    <subcellularLocation>
        <location evidence="1">Mitochondrion inner membrane</location>
    </subcellularLocation>
</comment>
<dbReference type="VEuPathDB" id="FungiDB:C1_11760C_A"/>
<dbReference type="KEGG" id="cal:CAALFM_C111760CA"/>
<dbReference type="CGD" id="CAL0000190607">
    <property type="gene designation" value="orf19.8733"/>
</dbReference>
<dbReference type="STRING" id="237561.A0A1D8PF88"/>
<dbReference type="GO" id="GO:0042407">
    <property type="term" value="P:cristae formation"/>
    <property type="evidence" value="ECO:0000318"/>
    <property type="project" value="GO_Central"/>
</dbReference>
<sequence length="208" mass="24136">MVKRSFYEDDEYIINKPGTTTAITPELAEQESVHGQATFIDGMVIRSTPILEKYANSIRHYLHDKLSIWTAELNTQTSAFKNELTTINSEINSLIYEPVLPNLIYILTLTLTGSIFVRQRNIGIRFITPILFGGLSLKYFMPRTFEAISEKYDNVEKENLPQLYEQRQELQRTLKNWGNDVDQGLEQAQVGVYQAVHDFRKLVKEKWE</sequence>
<dbReference type="GeneID" id="3645328"/>
<keyword evidence="1" id="KW-0496">Mitochondrion</keyword>
<comment type="function">
    <text evidence="1">Component of the MICOS complex, a large protein complex of the mitochondrial inner membrane that plays crucial roles in the maintenance of crista junctions, inner membrane architecture, and formation of contact sites to the outer membrane.</text>
</comment>
<keyword evidence="1" id="KW-0472">Membrane</keyword>
<dbReference type="Proteomes" id="UP000000559">
    <property type="component" value="Chromosome 1"/>
</dbReference>
<dbReference type="GO" id="GO:0061617">
    <property type="term" value="C:MICOS complex"/>
    <property type="evidence" value="ECO:0000318"/>
    <property type="project" value="GO_Central"/>
</dbReference>
<keyword evidence="1" id="KW-0999">Mitochondrion inner membrane</keyword>
<dbReference type="InParanoid" id="A0A1D8PF88"/>
<dbReference type="AlphaFoldDB" id="A0A1D8PF88"/>
<name>A0A1D8PF88_CANAL</name>
<comment type="subunit">
    <text evidence="1">Component of the mitochondrial contact site and cristae organizing system (MICOS) complex.</text>
</comment>
<dbReference type="PANTHER" id="PTHR28268">
    <property type="entry name" value="MICOS SUBUNIT MIC26"/>
    <property type="match status" value="1"/>
</dbReference>
<keyword evidence="4" id="KW-1185">Reference proteome</keyword>
<dbReference type="SMR" id="A0A1D8PF88"/>
<protein>
    <recommendedName>
        <fullName evidence="1">MICOS complex subunit</fullName>
    </recommendedName>
</protein>
<reference evidence="3 4" key="3">
    <citation type="journal article" date="2013" name="Genome Biol.">
        <title>Assembly of a phased diploid Candida albicans genome facilitates allele-specific measurements and provides a simple model for repeat and indel structure.</title>
        <authorList>
            <person name="Muzzey D."/>
            <person name="Schwartz K."/>
            <person name="Weissman J.S."/>
            <person name="Sherlock G."/>
        </authorList>
    </citation>
    <scope>NUCLEOTIDE SEQUENCE [LARGE SCALE GENOMIC DNA]</scope>
    <source>
        <strain evidence="4">SC5314 / ATCC MYA-2876</strain>
    </source>
</reference>
<evidence type="ECO:0000256" key="1">
    <source>
        <dbReference type="RuleBase" id="RU363021"/>
    </source>
</evidence>